<keyword evidence="1" id="KW-0227">DNA damage</keyword>
<comment type="similarity">
    <text evidence="1">Belongs to the helicase family.</text>
</comment>
<reference evidence="5 6" key="1">
    <citation type="submission" date="2024-12" db="EMBL/GenBank/DDBJ databases">
        <title>The unique morphological basis and parallel evolutionary history of personate flowers in Penstemon.</title>
        <authorList>
            <person name="Depatie T.H."/>
            <person name="Wessinger C.A."/>
        </authorList>
    </citation>
    <scope>NUCLEOTIDE SEQUENCE [LARGE SCALE GENOMIC DNA]</scope>
    <source>
        <strain evidence="5">WTNN_2</strain>
        <tissue evidence="5">Leaf</tissue>
    </source>
</reference>
<feature type="domain" description="DNA helicase Pif1-like DEAD-box helicase" evidence="2">
    <location>
        <begin position="407"/>
        <end position="611"/>
    </location>
</feature>
<dbReference type="InterPro" id="IPR049163">
    <property type="entry name" value="Pif1-like_2B_dom"/>
</dbReference>
<dbReference type="GO" id="GO:0005524">
    <property type="term" value="F:ATP binding"/>
    <property type="evidence" value="ECO:0007669"/>
    <property type="project" value="UniProtKB-KW"/>
</dbReference>
<dbReference type="EC" id="5.6.2.3" evidence="1"/>
<evidence type="ECO:0000259" key="3">
    <source>
        <dbReference type="Pfam" id="PF21530"/>
    </source>
</evidence>
<keyword evidence="1" id="KW-0067">ATP-binding</keyword>
<keyword evidence="1" id="KW-0547">Nucleotide-binding</keyword>
<keyword evidence="1" id="KW-0347">Helicase</keyword>
<accession>A0ABD3TNR4</accession>
<keyword evidence="1" id="KW-0378">Hydrolase</keyword>
<dbReference type="GO" id="GO:0006281">
    <property type="term" value="P:DNA repair"/>
    <property type="evidence" value="ECO:0007669"/>
    <property type="project" value="UniProtKB-KW"/>
</dbReference>
<dbReference type="Proteomes" id="UP001634393">
    <property type="component" value="Unassembled WGS sequence"/>
</dbReference>
<protein>
    <recommendedName>
        <fullName evidence="1">ATP-dependent DNA helicase</fullName>
        <ecNumber evidence="1">5.6.2.3</ecNumber>
    </recommendedName>
</protein>
<dbReference type="PANTHER" id="PTHR10492">
    <property type="match status" value="1"/>
</dbReference>
<dbReference type="GO" id="GO:0006310">
    <property type="term" value="P:DNA recombination"/>
    <property type="evidence" value="ECO:0007669"/>
    <property type="project" value="UniProtKB-KW"/>
</dbReference>
<dbReference type="GO" id="GO:0043139">
    <property type="term" value="F:5'-3' DNA helicase activity"/>
    <property type="evidence" value="ECO:0007669"/>
    <property type="project" value="UniProtKB-EC"/>
</dbReference>
<organism evidence="5 6">
    <name type="scientific">Penstemon smallii</name>
    <dbReference type="NCBI Taxonomy" id="265156"/>
    <lineage>
        <taxon>Eukaryota</taxon>
        <taxon>Viridiplantae</taxon>
        <taxon>Streptophyta</taxon>
        <taxon>Embryophyta</taxon>
        <taxon>Tracheophyta</taxon>
        <taxon>Spermatophyta</taxon>
        <taxon>Magnoliopsida</taxon>
        <taxon>eudicotyledons</taxon>
        <taxon>Gunneridae</taxon>
        <taxon>Pentapetalae</taxon>
        <taxon>asterids</taxon>
        <taxon>lamiids</taxon>
        <taxon>Lamiales</taxon>
        <taxon>Plantaginaceae</taxon>
        <taxon>Cheloneae</taxon>
        <taxon>Penstemon</taxon>
    </lineage>
</organism>
<dbReference type="AlphaFoldDB" id="A0ABD3TNR4"/>
<evidence type="ECO:0000256" key="1">
    <source>
        <dbReference type="RuleBase" id="RU363044"/>
    </source>
</evidence>
<dbReference type="PANTHER" id="PTHR10492:SF100">
    <property type="entry name" value="ATP-DEPENDENT DNA HELICASE"/>
    <property type="match status" value="1"/>
</dbReference>
<dbReference type="SUPFAM" id="SSF52540">
    <property type="entry name" value="P-loop containing nucleoside triphosphate hydrolases"/>
    <property type="match status" value="2"/>
</dbReference>
<proteinExistence type="inferred from homology"/>
<dbReference type="EMBL" id="JBJXBP010000005">
    <property type="protein sequence ID" value="KAL3827986.1"/>
    <property type="molecule type" value="Genomic_DNA"/>
</dbReference>
<name>A0ABD3TNR4_9LAMI</name>
<comment type="catalytic activity">
    <reaction evidence="1">
        <text>ATP + H2O = ADP + phosphate + H(+)</text>
        <dbReference type="Rhea" id="RHEA:13065"/>
        <dbReference type="ChEBI" id="CHEBI:15377"/>
        <dbReference type="ChEBI" id="CHEBI:15378"/>
        <dbReference type="ChEBI" id="CHEBI:30616"/>
        <dbReference type="ChEBI" id="CHEBI:43474"/>
        <dbReference type="ChEBI" id="CHEBI:456216"/>
        <dbReference type="EC" id="5.6.2.3"/>
    </reaction>
</comment>
<dbReference type="Pfam" id="PF21530">
    <property type="entry name" value="Pif1_2B_dom"/>
    <property type="match status" value="1"/>
</dbReference>
<sequence length="887" mass="100614">MMHGPCGTDNMKHVCMREGKCKDHYPRDFAESTSNGVNSYPKYRRRDSGASVVVRNKRLDNRFVVPYNPYLLLKFNCHINLEVCADMKLVKYLYKYLHKGHDRLVYGVRGKSPLNPLDEIQAYQQGRYICAPEACWRLFAFPMSEIYPAVIVMPVHLPDHQPLHFGIQRPLAEVARNPLAGKTMLTEFFAMNSTDVDAKRLNLVYRDFPEFFVWEPTKRNWKLRKKQLVIGRLCTVSPTEGERYFERLLLVNVRCPTSFADLMTVGDVRYDTFREAAVRRGLLASDEYVDGCLAEAASFQMPYCLRVLFAMLLVYGITADPQIIWDKYYSSMSEDFLRRGGFTEAQVMSKTIDAIELVLASMEKSISDFPISFCFQHLSVSTRMSKDYEHECSIIVSEEDVLAVNRLNSEQLAAYNIITARIRKKRPGVFFLDGPGGTGKTFLYRALLAFVRSSGSIALAVATSGVAASLLPGGRTAHSRFNLPVDLEDKPIGKMSKQGSVARMIIEAGLIIWDEASMANRHTIEALEALLRDICGTRTVFGGKIVLLGGDFRQTLPIIVHGNREQLVGASIVSSFIWPKVTRLKLTENMRAKEDPEFMEFLLNVGNGRLPFLFDNNIRIPQNMLIPFTDVQTSLDALIQTVYPCFSDFLMDPHSLVNRAILTPKNDCVHEINDLLMERFPGEMKEYVSFNTANDASRQGEYEDHLNTISASGLPPHVLKLKKNCPIMLLRNINPVQGLCNGTRLICRELGDNFIKAEIAVGDFKGNIVFIPRIPLESSDKLKCPIPFKRMQIPVRPCFAMTINKAQGQTLDVVGIYLREPVFSHGQLYVALSRARRSRSVKILIHPDFKENKIVDYTKNIVFPEIFELAEGFCSFSLFAYFTSYYV</sequence>
<evidence type="ECO:0000313" key="5">
    <source>
        <dbReference type="EMBL" id="KAL3838407.1"/>
    </source>
</evidence>
<dbReference type="InterPro" id="IPR010285">
    <property type="entry name" value="DNA_helicase_pif1-like_DEAD"/>
</dbReference>
<comment type="caution">
    <text evidence="5">The sequence shown here is derived from an EMBL/GenBank/DDBJ whole genome shotgun (WGS) entry which is preliminary data.</text>
</comment>
<comment type="cofactor">
    <cofactor evidence="1">
        <name>Mg(2+)</name>
        <dbReference type="ChEBI" id="CHEBI:18420"/>
    </cofactor>
</comment>
<keyword evidence="1" id="KW-0233">DNA recombination</keyword>
<keyword evidence="6" id="KW-1185">Reference proteome</keyword>
<dbReference type="InterPro" id="IPR027417">
    <property type="entry name" value="P-loop_NTPase"/>
</dbReference>
<dbReference type="CDD" id="cd18809">
    <property type="entry name" value="SF1_C_RecD"/>
    <property type="match status" value="1"/>
</dbReference>
<dbReference type="Pfam" id="PF05970">
    <property type="entry name" value="PIF1"/>
    <property type="match status" value="1"/>
</dbReference>
<dbReference type="GO" id="GO:0016787">
    <property type="term" value="F:hydrolase activity"/>
    <property type="evidence" value="ECO:0007669"/>
    <property type="project" value="UniProtKB-KW"/>
</dbReference>
<gene>
    <name evidence="4" type="ORF">ACJIZ3_016788</name>
    <name evidence="5" type="ORF">ACJIZ3_022998</name>
</gene>
<keyword evidence="1" id="KW-0234">DNA repair</keyword>
<evidence type="ECO:0000313" key="4">
    <source>
        <dbReference type="EMBL" id="KAL3827986.1"/>
    </source>
</evidence>
<evidence type="ECO:0000313" key="6">
    <source>
        <dbReference type="Proteomes" id="UP001634393"/>
    </source>
</evidence>
<dbReference type="Gene3D" id="3.40.50.300">
    <property type="entry name" value="P-loop containing nucleotide triphosphate hydrolases"/>
    <property type="match status" value="2"/>
</dbReference>
<evidence type="ECO:0000259" key="2">
    <source>
        <dbReference type="Pfam" id="PF05970"/>
    </source>
</evidence>
<dbReference type="EMBL" id="JBJXBP010000003">
    <property type="protein sequence ID" value="KAL3838407.1"/>
    <property type="molecule type" value="Genomic_DNA"/>
</dbReference>
<feature type="domain" description="DNA helicase Pif1-like 2B" evidence="3">
    <location>
        <begin position="705"/>
        <end position="749"/>
    </location>
</feature>